<reference evidence="1 2" key="1">
    <citation type="submission" date="2019-12" db="EMBL/GenBank/DDBJ databases">
        <authorList>
            <person name="Huq M.A."/>
        </authorList>
    </citation>
    <scope>NUCLEOTIDE SEQUENCE [LARGE SCALE GENOMIC DNA]</scope>
    <source>
        <strain evidence="1 2">MAH-25</strain>
    </source>
</reference>
<dbReference type="Proteomes" id="UP000469385">
    <property type="component" value="Unassembled WGS sequence"/>
</dbReference>
<accession>A0A6N8J0T3</accession>
<proteinExistence type="predicted"/>
<dbReference type="RefSeq" id="WP_157399879.1">
    <property type="nucleotide sequence ID" value="NZ_WSEL01000009.1"/>
</dbReference>
<keyword evidence="2" id="KW-1185">Reference proteome</keyword>
<dbReference type="AlphaFoldDB" id="A0A6N8J0T3"/>
<organism evidence="1 2">
    <name type="scientific">Ramlibacter pinisoli</name>
    <dbReference type="NCBI Taxonomy" id="2682844"/>
    <lineage>
        <taxon>Bacteria</taxon>
        <taxon>Pseudomonadati</taxon>
        <taxon>Pseudomonadota</taxon>
        <taxon>Betaproteobacteria</taxon>
        <taxon>Burkholderiales</taxon>
        <taxon>Comamonadaceae</taxon>
        <taxon>Ramlibacter</taxon>
    </lineage>
</organism>
<name>A0A6N8J0T3_9BURK</name>
<evidence type="ECO:0000313" key="1">
    <source>
        <dbReference type="EMBL" id="MVQ31873.1"/>
    </source>
</evidence>
<sequence length="52" mass="5668">MHHAPLLALAPPPLRRLAGVETMVRVPPAHRIADWNFASVRLRDGDDGKACA</sequence>
<gene>
    <name evidence="1" type="ORF">GON04_20615</name>
</gene>
<dbReference type="EMBL" id="WSEL01000009">
    <property type="protein sequence ID" value="MVQ31873.1"/>
    <property type="molecule type" value="Genomic_DNA"/>
</dbReference>
<evidence type="ECO:0000313" key="2">
    <source>
        <dbReference type="Proteomes" id="UP000469385"/>
    </source>
</evidence>
<comment type="caution">
    <text evidence="1">The sequence shown here is derived from an EMBL/GenBank/DDBJ whole genome shotgun (WGS) entry which is preliminary data.</text>
</comment>
<protein>
    <submittedName>
        <fullName evidence="1">Uncharacterized protein</fullName>
    </submittedName>
</protein>